<dbReference type="Pfam" id="PF05699">
    <property type="entry name" value="Dimer_Tnp_hAT"/>
    <property type="match status" value="1"/>
</dbReference>
<reference evidence="3" key="1">
    <citation type="journal article" date="2023" name="Plant J.">
        <title>Genome sequences and population genomics provide insights into the demographic history, inbreeding, and mutation load of two 'living fossil' tree species of Dipteronia.</title>
        <authorList>
            <person name="Feng Y."/>
            <person name="Comes H.P."/>
            <person name="Chen J."/>
            <person name="Zhu S."/>
            <person name="Lu R."/>
            <person name="Zhang X."/>
            <person name="Li P."/>
            <person name="Qiu J."/>
            <person name="Olsen K.M."/>
            <person name="Qiu Y."/>
        </authorList>
    </citation>
    <scope>NUCLEOTIDE SEQUENCE</scope>
    <source>
        <strain evidence="3">NBL</strain>
    </source>
</reference>
<comment type="caution">
    <text evidence="3">The sequence shown here is derived from an EMBL/GenBank/DDBJ whole genome shotgun (WGS) entry which is preliminary data.</text>
</comment>
<name>A0AAE0AWU3_9ROSI</name>
<organism evidence="3 4">
    <name type="scientific">Dipteronia sinensis</name>
    <dbReference type="NCBI Taxonomy" id="43782"/>
    <lineage>
        <taxon>Eukaryota</taxon>
        <taxon>Viridiplantae</taxon>
        <taxon>Streptophyta</taxon>
        <taxon>Embryophyta</taxon>
        <taxon>Tracheophyta</taxon>
        <taxon>Spermatophyta</taxon>
        <taxon>Magnoliopsida</taxon>
        <taxon>eudicotyledons</taxon>
        <taxon>Gunneridae</taxon>
        <taxon>Pentapetalae</taxon>
        <taxon>rosids</taxon>
        <taxon>malvids</taxon>
        <taxon>Sapindales</taxon>
        <taxon>Sapindaceae</taxon>
        <taxon>Hippocastanoideae</taxon>
        <taxon>Acereae</taxon>
        <taxon>Dipteronia</taxon>
    </lineage>
</organism>
<dbReference type="PANTHER" id="PTHR32166:SF123">
    <property type="entry name" value="BED-TYPE DOMAIN-CONTAINING PROTEIN"/>
    <property type="match status" value="1"/>
</dbReference>
<feature type="region of interest" description="Disordered" evidence="1">
    <location>
        <begin position="304"/>
        <end position="323"/>
    </location>
</feature>
<keyword evidence="4" id="KW-1185">Reference proteome</keyword>
<dbReference type="SUPFAM" id="SSF53098">
    <property type="entry name" value="Ribonuclease H-like"/>
    <property type="match status" value="1"/>
</dbReference>
<dbReference type="AlphaFoldDB" id="A0AAE0AWU3"/>
<evidence type="ECO:0000313" key="3">
    <source>
        <dbReference type="EMBL" id="KAK3225072.1"/>
    </source>
</evidence>
<dbReference type="InterPro" id="IPR008906">
    <property type="entry name" value="HATC_C_dom"/>
</dbReference>
<evidence type="ECO:0000259" key="2">
    <source>
        <dbReference type="Pfam" id="PF05699"/>
    </source>
</evidence>
<feature type="region of interest" description="Disordered" evidence="1">
    <location>
        <begin position="227"/>
        <end position="258"/>
    </location>
</feature>
<proteinExistence type="predicted"/>
<dbReference type="InterPro" id="IPR012337">
    <property type="entry name" value="RNaseH-like_sf"/>
</dbReference>
<evidence type="ECO:0000256" key="1">
    <source>
        <dbReference type="SAM" id="MobiDB-lite"/>
    </source>
</evidence>
<evidence type="ECO:0000313" key="4">
    <source>
        <dbReference type="Proteomes" id="UP001281410"/>
    </source>
</evidence>
<sequence length="323" mass="37622">MDERYFWPSVAYALKTTKPLVDVLRLVDSEKEPAMGFIYGAMDAAKEQIAKNLGGEESTYKEIWKILDDKWDFQLHRDLHAAAYYLNPQFKWESNFSTHPEIKSGLSKCMERLIPDPSDFTKVDEQLDEYRYKRGFFGMRAALGSYKTHALVEWWDHFGDQVMELRFFAMRVPGLTCSSSACERNWSTFNQVHTKRRNRLSTTKLNSLVYIMYNKKLKLRYLQNRSSKKDDDPLINQDLPSDDEWIANPNDEESTKVGDEELNLDVDEMANEIRGEDDIGDEDNEIVFDDVDGFEDGLNNYEYDLPIPNDPNSNHNSVDENND</sequence>
<protein>
    <recommendedName>
        <fullName evidence="2">HAT C-terminal dimerisation domain-containing protein</fullName>
    </recommendedName>
</protein>
<dbReference type="EMBL" id="JANJYJ010000002">
    <property type="protein sequence ID" value="KAK3225072.1"/>
    <property type="molecule type" value="Genomic_DNA"/>
</dbReference>
<accession>A0AAE0AWU3</accession>
<dbReference type="PANTHER" id="PTHR32166">
    <property type="entry name" value="OSJNBA0013A04.12 PROTEIN"/>
    <property type="match status" value="1"/>
</dbReference>
<dbReference type="GO" id="GO:0046983">
    <property type="term" value="F:protein dimerization activity"/>
    <property type="evidence" value="ECO:0007669"/>
    <property type="project" value="InterPro"/>
</dbReference>
<gene>
    <name evidence="3" type="ORF">Dsin_004934</name>
</gene>
<feature type="domain" description="HAT C-terminal dimerisation" evidence="2">
    <location>
        <begin position="147"/>
        <end position="212"/>
    </location>
</feature>
<dbReference type="Proteomes" id="UP001281410">
    <property type="component" value="Unassembled WGS sequence"/>
</dbReference>